<gene>
    <name evidence="3" type="ORF">UFOVP141_42</name>
</gene>
<name>A0A6J7VPB8_9CAUD</name>
<reference evidence="3" key="1">
    <citation type="submission" date="2020-05" db="EMBL/GenBank/DDBJ databases">
        <authorList>
            <person name="Chiriac C."/>
            <person name="Salcher M."/>
            <person name="Ghai R."/>
            <person name="Kavagutti S V."/>
        </authorList>
    </citation>
    <scope>NUCLEOTIDE SEQUENCE</scope>
</reference>
<protein>
    <recommendedName>
        <fullName evidence="2">Acb2/Tad1 hairpin domain-containing protein</fullName>
    </recommendedName>
</protein>
<organism evidence="3">
    <name type="scientific">uncultured Caudovirales phage</name>
    <dbReference type="NCBI Taxonomy" id="2100421"/>
    <lineage>
        <taxon>Viruses</taxon>
        <taxon>Duplodnaviria</taxon>
        <taxon>Heunggongvirae</taxon>
        <taxon>Uroviricota</taxon>
        <taxon>Caudoviricetes</taxon>
        <taxon>Peduoviridae</taxon>
        <taxon>Maltschvirus</taxon>
        <taxon>Maltschvirus maltsch</taxon>
    </lineage>
</organism>
<sequence length="131" mass="14210">MLALIHPDKNLTVIATDEPGPGGAHHNYAIGVLGEEVTETAADGSVITKRPSIACCPIKFQNGGVEEAGANGVTNEALLEIVRHRLLCFQAGPFPCDENQSAHDHIQRALNMLYRRTTKRRKKGIEGQQTL</sequence>
<keyword evidence="1" id="KW-0547">Nucleotide-binding</keyword>
<feature type="domain" description="Acb2/Tad1 hairpin" evidence="2">
    <location>
        <begin position="58"/>
        <end position="118"/>
    </location>
</feature>
<dbReference type="Pfam" id="PF24729">
    <property type="entry name" value="Acb2_Tad1_hairpin"/>
    <property type="match status" value="1"/>
</dbReference>
<evidence type="ECO:0000313" key="3">
    <source>
        <dbReference type="EMBL" id="CAB5079722.1"/>
    </source>
</evidence>
<dbReference type="EMBL" id="LR798190">
    <property type="protein sequence ID" value="CAB5079722.1"/>
    <property type="molecule type" value="Genomic_DNA"/>
</dbReference>
<evidence type="ECO:0000259" key="2">
    <source>
        <dbReference type="Pfam" id="PF24729"/>
    </source>
</evidence>
<proteinExistence type="predicted"/>
<accession>A0A6J7VPB8</accession>
<dbReference type="InterPro" id="IPR056098">
    <property type="entry name" value="Acb2/Tad1_hairpin"/>
</dbReference>
<evidence type="ECO:0000256" key="1">
    <source>
        <dbReference type="ARBA" id="ARBA00022741"/>
    </source>
</evidence>